<sequence length="71" mass="7861">MFLHPTLISLPSLFVGAVATLWRACGVGCEQLCLRETDKEGPRYVRHKTRGEPVGTLSVWACCWLRGWGSG</sequence>
<comment type="caution">
    <text evidence="2">The sequence shown here is derived from an EMBL/GenBank/DDBJ whole genome shotgun (WGS) entry which is preliminary data.</text>
</comment>
<dbReference type="AlphaFoldDB" id="A0AAJ0H1R8"/>
<protein>
    <recommendedName>
        <fullName evidence="4">Secreted protein</fullName>
    </recommendedName>
</protein>
<dbReference type="Proteomes" id="UP001273166">
    <property type="component" value="Unassembled WGS sequence"/>
</dbReference>
<name>A0AAJ0H1R8_9PEZI</name>
<keyword evidence="1" id="KW-0732">Signal</keyword>
<dbReference type="RefSeq" id="XP_062725724.1">
    <property type="nucleotide sequence ID" value="XM_062868290.1"/>
</dbReference>
<evidence type="ECO:0008006" key="4">
    <source>
        <dbReference type="Google" id="ProtNLM"/>
    </source>
</evidence>
<dbReference type="EMBL" id="JAUDZG010000001">
    <property type="protein sequence ID" value="KAK3309944.1"/>
    <property type="molecule type" value="Genomic_DNA"/>
</dbReference>
<accession>A0AAJ0H1R8</accession>
<evidence type="ECO:0000313" key="3">
    <source>
        <dbReference type="Proteomes" id="UP001273166"/>
    </source>
</evidence>
<feature type="signal peptide" evidence="1">
    <location>
        <begin position="1"/>
        <end position="19"/>
    </location>
</feature>
<reference evidence="2" key="2">
    <citation type="submission" date="2023-06" db="EMBL/GenBank/DDBJ databases">
        <authorList>
            <consortium name="Lawrence Berkeley National Laboratory"/>
            <person name="Mondo S.J."/>
            <person name="Hensen N."/>
            <person name="Bonometti L."/>
            <person name="Westerberg I."/>
            <person name="Brannstrom I.O."/>
            <person name="Guillou S."/>
            <person name="Cros-Aarteil S."/>
            <person name="Calhoun S."/>
            <person name="Haridas S."/>
            <person name="Kuo A."/>
            <person name="Pangilinan J."/>
            <person name="Riley R."/>
            <person name="Labutti K."/>
            <person name="Andreopoulos B."/>
            <person name="Lipzen A."/>
            <person name="Chen C."/>
            <person name="Yanf M."/>
            <person name="Daum C."/>
            <person name="Ng V."/>
            <person name="Clum A."/>
            <person name="Steindorff A."/>
            <person name="Ohm R."/>
            <person name="Martin F."/>
            <person name="Silar P."/>
            <person name="Natvig D."/>
            <person name="Lalanne C."/>
            <person name="Gautier V."/>
            <person name="Ament-Velasquez S.L."/>
            <person name="Kruys A."/>
            <person name="Hutchinson M.I."/>
            <person name="Powell A.J."/>
            <person name="Barry K."/>
            <person name="Miller A.N."/>
            <person name="Grigoriev I.V."/>
            <person name="Debuchy R."/>
            <person name="Gladieux P."/>
            <person name="Thoren M.H."/>
            <person name="Johannesson H."/>
        </authorList>
    </citation>
    <scope>NUCLEOTIDE SEQUENCE</scope>
    <source>
        <strain evidence="2">CBS 333.67</strain>
    </source>
</reference>
<proteinExistence type="predicted"/>
<gene>
    <name evidence="2" type="ORF">B0T15DRAFT_516941</name>
</gene>
<feature type="chain" id="PRO_5042501485" description="Secreted protein" evidence="1">
    <location>
        <begin position="20"/>
        <end position="71"/>
    </location>
</feature>
<dbReference type="GeneID" id="87887119"/>
<evidence type="ECO:0000256" key="1">
    <source>
        <dbReference type="SAM" id="SignalP"/>
    </source>
</evidence>
<organism evidence="2 3">
    <name type="scientific">Chaetomium strumarium</name>
    <dbReference type="NCBI Taxonomy" id="1170767"/>
    <lineage>
        <taxon>Eukaryota</taxon>
        <taxon>Fungi</taxon>
        <taxon>Dikarya</taxon>
        <taxon>Ascomycota</taxon>
        <taxon>Pezizomycotina</taxon>
        <taxon>Sordariomycetes</taxon>
        <taxon>Sordariomycetidae</taxon>
        <taxon>Sordariales</taxon>
        <taxon>Chaetomiaceae</taxon>
        <taxon>Chaetomium</taxon>
    </lineage>
</organism>
<evidence type="ECO:0000313" key="2">
    <source>
        <dbReference type="EMBL" id="KAK3309944.1"/>
    </source>
</evidence>
<reference evidence="2" key="1">
    <citation type="journal article" date="2023" name="Mol. Phylogenet. Evol.">
        <title>Genome-scale phylogeny and comparative genomics of the fungal order Sordariales.</title>
        <authorList>
            <person name="Hensen N."/>
            <person name="Bonometti L."/>
            <person name="Westerberg I."/>
            <person name="Brannstrom I.O."/>
            <person name="Guillou S."/>
            <person name="Cros-Aarteil S."/>
            <person name="Calhoun S."/>
            <person name="Haridas S."/>
            <person name="Kuo A."/>
            <person name="Mondo S."/>
            <person name="Pangilinan J."/>
            <person name="Riley R."/>
            <person name="LaButti K."/>
            <person name="Andreopoulos B."/>
            <person name="Lipzen A."/>
            <person name="Chen C."/>
            <person name="Yan M."/>
            <person name="Daum C."/>
            <person name="Ng V."/>
            <person name="Clum A."/>
            <person name="Steindorff A."/>
            <person name="Ohm R.A."/>
            <person name="Martin F."/>
            <person name="Silar P."/>
            <person name="Natvig D.O."/>
            <person name="Lalanne C."/>
            <person name="Gautier V."/>
            <person name="Ament-Velasquez S.L."/>
            <person name="Kruys A."/>
            <person name="Hutchinson M.I."/>
            <person name="Powell A.J."/>
            <person name="Barry K."/>
            <person name="Miller A.N."/>
            <person name="Grigoriev I.V."/>
            <person name="Debuchy R."/>
            <person name="Gladieux P."/>
            <person name="Hiltunen Thoren M."/>
            <person name="Johannesson H."/>
        </authorList>
    </citation>
    <scope>NUCLEOTIDE SEQUENCE</scope>
    <source>
        <strain evidence="2">CBS 333.67</strain>
    </source>
</reference>
<keyword evidence="3" id="KW-1185">Reference proteome</keyword>